<accession>A0A9P1G3Q1</accession>
<evidence type="ECO:0000313" key="4">
    <source>
        <dbReference type="Proteomes" id="UP001152797"/>
    </source>
</evidence>
<sequence>MKESVEILSDDEVQGASSRPSGPTERPVAASPPVTVGRPAAAKTPAAPKKKVKKETAGVDGEGRPGDDDGDNTVSAPKVNTKAESKSDAPDEPALKSKAKSKTSDDDDDLLPASKKKAKSKAKSTAKPKVKAKAKSTGKAKGKSTAKSSTKKKPAAAASSLPDESEEGRANTTRADDSEQNPDAAADGGTTGFDASPPSASTAKSRGRGRGNGPIKRPAGRSVEPKGPCSQKAYKYCYHKDQKWGIKFKGHEVMTEACGVEIEKGKPTLDVKQLDMMMQQAASETAAAGGAPASAADGGAAVAASAEVAEGVEEEQPVEEDEVTED</sequence>
<dbReference type="EMBL" id="CAMXCT010002685">
    <property type="protein sequence ID" value="CAI3999844.1"/>
    <property type="molecule type" value="Genomic_DNA"/>
</dbReference>
<feature type="region of interest" description="Disordered" evidence="1">
    <location>
        <begin position="281"/>
        <end position="326"/>
    </location>
</feature>
<proteinExistence type="predicted"/>
<name>A0A9P1G3Q1_9DINO</name>
<gene>
    <name evidence="2" type="ORF">C1SCF055_LOCUS26010</name>
</gene>
<feature type="compositionally biased region" description="Low complexity" evidence="1">
    <location>
        <begin position="281"/>
        <end position="309"/>
    </location>
</feature>
<evidence type="ECO:0000256" key="1">
    <source>
        <dbReference type="SAM" id="MobiDB-lite"/>
    </source>
</evidence>
<protein>
    <submittedName>
        <fullName evidence="2">Uncharacterized protein</fullName>
    </submittedName>
</protein>
<dbReference type="EMBL" id="CAMXCT030002685">
    <property type="protein sequence ID" value="CAL4787156.1"/>
    <property type="molecule type" value="Genomic_DNA"/>
</dbReference>
<reference evidence="2" key="1">
    <citation type="submission" date="2022-10" db="EMBL/GenBank/DDBJ databases">
        <authorList>
            <person name="Chen Y."/>
            <person name="Dougan E. K."/>
            <person name="Chan C."/>
            <person name="Rhodes N."/>
            <person name="Thang M."/>
        </authorList>
    </citation>
    <scope>NUCLEOTIDE SEQUENCE</scope>
</reference>
<feature type="compositionally biased region" description="Basic and acidic residues" evidence="1">
    <location>
        <begin position="81"/>
        <end position="95"/>
    </location>
</feature>
<feature type="compositionally biased region" description="Basic residues" evidence="1">
    <location>
        <begin position="114"/>
        <end position="154"/>
    </location>
</feature>
<feature type="region of interest" description="Disordered" evidence="1">
    <location>
        <begin position="1"/>
        <end position="229"/>
    </location>
</feature>
<reference evidence="3" key="2">
    <citation type="submission" date="2024-04" db="EMBL/GenBank/DDBJ databases">
        <authorList>
            <person name="Chen Y."/>
            <person name="Shah S."/>
            <person name="Dougan E. K."/>
            <person name="Thang M."/>
            <person name="Chan C."/>
        </authorList>
    </citation>
    <scope>NUCLEOTIDE SEQUENCE [LARGE SCALE GENOMIC DNA]</scope>
</reference>
<keyword evidence="4" id="KW-1185">Reference proteome</keyword>
<evidence type="ECO:0000313" key="3">
    <source>
        <dbReference type="EMBL" id="CAL1153219.1"/>
    </source>
</evidence>
<organism evidence="2">
    <name type="scientific">Cladocopium goreaui</name>
    <dbReference type="NCBI Taxonomy" id="2562237"/>
    <lineage>
        <taxon>Eukaryota</taxon>
        <taxon>Sar</taxon>
        <taxon>Alveolata</taxon>
        <taxon>Dinophyceae</taxon>
        <taxon>Suessiales</taxon>
        <taxon>Symbiodiniaceae</taxon>
        <taxon>Cladocopium</taxon>
    </lineage>
</organism>
<comment type="caution">
    <text evidence="2">The sequence shown here is derived from an EMBL/GenBank/DDBJ whole genome shotgun (WGS) entry which is preliminary data.</text>
</comment>
<feature type="compositionally biased region" description="Basic and acidic residues" evidence="1">
    <location>
        <begin position="54"/>
        <end position="67"/>
    </location>
</feature>
<dbReference type="Proteomes" id="UP001152797">
    <property type="component" value="Unassembled WGS sequence"/>
</dbReference>
<evidence type="ECO:0000313" key="2">
    <source>
        <dbReference type="EMBL" id="CAI3999844.1"/>
    </source>
</evidence>
<dbReference type="EMBL" id="CAMXCT020002685">
    <property type="protein sequence ID" value="CAL1153219.1"/>
    <property type="molecule type" value="Genomic_DNA"/>
</dbReference>
<feature type="compositionally biased region" description="Low complexity" evidence="1">
    <location>
        <begin position="183"/>
        <end position="195"/>
    </location>
</feature>
<dbReference type="AlphaFoldDB" id="A0A9P1G3Q1"/>
<feature type="compositionally biased region" description="Acidic residues" evidence="1">
    <location>
        <begin position="310"/>
        <end position="326"/>
    </location>
</feature>